<dbReference type="EMBL" id="CP109135">
    <property type="protein sequence ID" value="WSD17533.1"/>
    <property type="molecule type" value="Genomic_DNA"/>
</dbReference>
<dbReference type="Gene3D" id="1.20.120.450">
    <property type="entry name" value="dinb family like domain"/>
    <property type="match status" value="1"/>
</dbReference>
<dbReference type="InterPro" id="IPR017517">
    <property type="entry name" value="Maleyloyr_isom"/>
</dbReference>
<dbReference type="InterPro" id="IPR024344">
    <property type="entry name" value="MDMPI_metal-binding"/>
</dbReference>
<feature type="region of interest" description="Disordered" evidence="1">
    <location>
        <begin position="1"/>
        <end position="41"/>
    </location>
</feature>
<gene>
    <name evidence="3" type="ORF">OHB35_32270</name>
</gene>
<feature type="compositionally biased region" description="Gly residues" evidence="1">
    <location>
        <begin position="23"/>
        <end position="36"/>
    </location>
</feature>
<dbReference type="InterPro" id="IPR034660">
    <property type="entry name" value="DinB/YfiT-like"/>
</dbReference>
<keyword evidence="3" id="KW-0413">Isomerase</keyword>
<evidence type="ECO:0000313" key="4">
    <source>
        <dbReference type="Proteomes" id="UP001340816"/>
    </source>
</evidence>
<proteinExistence type="predicted"/>
<dbReference type="RefSeq" id="WP_326760608.1">
    <property type="nucleotide sequence ID" value="NZ_CP109135.1"/>
</dbReference>
<protein>
    <submittedName>
        <fullName evidence="3">Maleylpyruvate isomerase family mycothiol-dependent enzyme</fullName>
    </submittedName>
</protein>
<dbReference type="GO" id="GO:0016853">
    <property type="term" value="F:isomerase activity"/>
    <property type="evidence" value="ECO:0007669"/>
    <property type="project" value="UniProtKB-KW"/>
</dbReference>
<accession>A0ABZ1HG21</accession>
<reference evidence="3 4" key="1">
    <citation type="submission" date="2022-10" db="EMBL/GenBank/DDBJ databases">
        <title>The complete genomes of actinobacterial strains from the NBC collection.</title>
        <authorList>
            <person name="Joergensen T.S."/>
            <person name="Alvarez Arevalo M."/>
            <person name="Sterndorff E.B."/>
            <person name="Faurdal D."/>
            <person name="Vuksanovic O."/>
            <person name="Mourched A.-S."/>
            <person name="Charusanti P."/>
            <person name="Shaw S."/>
            <person name="Blin K."/>
            <person name="Weber T."/>
        </authorList>
    </citation>
    <scope>NUCLEOTIDE SEQUENCE [LARGE SCALE GENOMIC DNA]</scope>
    <source>
        <strain evidence="3 4">NBC 01752</strain>
    </source>
</reference>
<organism evidence="3 4">
    <name type="scientific">Streptomyces phaeochromogenes</name>
    <dbReference type="NCBI Taxonomy" id="1923"/>
    <lineage>
        <taxon>Bacteria</taxon>
        <taxon>Bacillati</taxon>
        <taxon>Actinomycetota</taxon>
        <taxon>Actinomycetes</taxon>
        <taxon>Kitasatosporales</taxon>
        <taxon>Streptomycetaceae</taxon>
        <taxon>Streptomyces</taxon>
        <taxon>Streptomyces phaeochromogenes group</taxon>
    </lineage>
</organism>
<feature type="compositionally biased region" description="Low complexity" evidence="1">
    <location>
        <begin position="11"/>
        <end position="22"/>
    </location>
</feature>
<keyword evidence="4" id="KW-1185">Reference proteome</keyword>
<evidence type="ECO:0000256" key="1">
    <source>
        <dbReference type="SAM" id="MobiDB-lite"/>
    </source>
</evidence>
<dbReference type="Pfam" id="PF11716">
    <property type="entry name" value="MDMPI_N"/>
    <property type="match status" value="1"/>
</dbReference>
<evidence type="ECO:0000313" key="3">
    <source>
        <dbReference type="EMBL" id="WSD17533.1"/>
    </source>
</evidence>
<evidence type="ECO:0000259" key="2">
    <source>
        <dbReference type="Pfam" id="PF11716"/>
    </source>
</evidence>
<dbReference type="NCBIfam" id="TIGR03083">
    <property type="entry name" value="maleylpyruvate isomerase family mycothiol-dependent enzyme"/>
    <property type="match status" value="1"/>
</dbReference>
<feature type="domain" description="Mycothiol-dependent maleylpyruvate isomerase metal-binding" evidence="2">
    <location>
        <begin position="47"/>
        <end position="135"/>
    </location>
</feature>
<sequence>MTDPEPRAARSGRGPSKGPSRGPAGGPSSGPSGGPTRGTTGVWPLIRAERTALAADLADLTDEQWTTPSLCTGLTVREVLAHLTAGASLNSVRWLAGVIRCRFDFDKQVAMRLAEQLGATPSETLERFRRVVPSTTKPPLPTLAMLGETIVHGQDIRRPLGIARAHPIETVTQVAEYYRGSDMVVLAKGRIDGLRLTATDGPFTTGAGPLVSGSTLALVMAMTGRTAYCDDLEGDGVELLRGRCETA</sequence>
<name>A0ABZ1HG21_STRPH</name>
<dbReference type="SUPFAM" id="SSF109854">
    <property type="entry name" value="DinB/YfiT-like putative metalloenzymes"/>
    <property type="match status" value="1"/>
</dbReference>
<dbReference type="Proteomes" id="UP001340816">
    <property type="component" value="Chromosome"/>
</dbReference>